<evidence type="ECO:0000313" key="2">
    <source>
        <dbReference type="Proteomes" id="UP000479710"/>
    </source>
</evidence>
<sequence>MPAVRPSSEELAGFHGAIGCGLQPAEIDDRDGLRHVDGGFGAAGGKLTSRRTYLLGDSCAPAAASSSTNVGILHDFAATAAVCSISLNCL</sequence>
<organism evidence="1 2">
    <name type="scientific">Oryza meyeriana var. granulata</name>
    <dbReference type="NCBI Taxonomy" id="110450"/>
    <lineage>
        <taxon>Eukaryota</taxon>
        <taxon>Viridiplantae</taxon>
        <taxon>Streptophyta</taxon>
        <taxon>Embryophyta</taxon>
        <taxon>Tracheophyta</taxon>
        <taxon>Spermatophyta</taxon>
        <taxon>Magnoliopsida</taxon>
        <taxon>Liliopsida</taxon>
        <taxon>Poales</taxon>
        <taxon>Poaceae</taxon>
        <taxon>BOP clade</taxon>
        <taxon>Oryzoideae</taxon>
        <taxon>Oryzeae</taxon>
        <taxon>Oryzinae</taxon>
        <taxon>Oryza</taxon>
        <taxon>Oryza meyeriana</taxon>
    </lineage>
</organism>
<dbReference type="EMBL" id="SPHZ02000008">
    <property type="protein sequence ID" value="KAF0901671.1"/>
    <property type="molecule type" value="Genomic_DNA"/>
</dbReference>
<keyword evidence="2" id="KW-1185">Reference proteome</keyword>
<accession>A0A6G1CNP0</accession>
<proteinExistence type="predicted"/>
<gene>
    <name evidence="1" type="ORF">E2562_003621</name>
</gene>
<comment type="caution">
    <text evidence="1">The sequence shown here is derived from an EMBL/GenBank/DDBJ whole genome shotgun (WGS) entry which is preliminary data.</text>
</comment>
<reference evidence="1 2" key="1">
    <citation type="submission" date="2019-11" db="EMBL/GenBank/DDBJ databases">
        <title>Whole genome sequence of Oryza granulata.</title>
        <authorList>
            <person name="Li W."/>
        </authorList>
    </citation>
    <scope>NUCLEOTIDE SEQUENCE [LARGE SCALE GENOMIC DNA]</scope>
    <source>
        <strain evidence="2">cv. Menghai</strain>
        <tissue evidence="1">Leaf</tissue>
    </source>
</reference>
<dbReference type="AlphaFoldDB" id="A0A6G1CNP0"/>
<protein>
    <submittedName>
        <fullName evidence="1">Uncharacterized protein</fullName>
    </submittedName>
</protein>
<name>A0A6G1CNP0_9ORYZ</name>
<evidence type="ECO:0000313" key="1">
    <source>
        <dbReference type="EMBL" id="KAF0901671.1"/>
    </source>
</evidence>
<dbReference type="Proteomes" id="UP000479710">
    <property type="component" value="Unassembled WGS sequence"/>
</dbReference>